<reference evidence="2 3" key="1">
    <citation type="submission" date="2018-10" db="EMBL/GenBank/DDBJ databases">
        <title>A high-quality apple genome assembly.</title>
        <authorList>
            <person name="Hu J."/>
        </authorList>
    </citation>
    <scope>NUCLEOTIDE SEQUENCE [LARGE SCALE GENOMIC DNA]</scope>
    <source>
        <strain evidence="3">cv. HFTH1</strain>
        <tissue evidence="2">Young leaf</tissue>
    </source>
</reference>
<evidence type="ECO:0000313" key="2">
    <source>
        <dbReference type="EMBL" id="RXH91586.1"/>
    </source>
</evidence>
<evidence type="ECO:0000256" key="1">
    <source>
        <dbReference type="SAM" id="Phobius"/>
    </source>
</evidence>
<accession>A0A498J8W9</accession>
<comment type="caution">
    <text evidence="2">The sequence shown here is derived from an EMBL/GenBank/DDBJ whole genome shotgun (WGS) entry which is preliminary data.</text>
</comment>
<keyword evidence="1" id="KW-0812">Transmembrane</keyword>
<name>A0A498J8W9_MALDO</name>
<dbReference type="AlphaFoldDB" id="A0A498J8W9"/>
<protein>
    <submittedName>
        <fullName evidence="2">Uncharacterized protein</fullName>
    </submittedName>
</protein>
<dbReference type="Proteomes" id="UP000290289">
    <property type="component" value="Chromosome 8"/>
</dbReference>
<keyword evidence="3" id="KW-1185">Reference proteome</keyword>
<keyword evidence="1" id="KW-0472">Membrane</keyword>
<gene>
    <name evidence="2" type="ORF">DVH24_020609</name>
</gene>
<sequence length="137" mass="15381">GLGLRIPTSCFHTNRGAPYRAVPSNTILAALSPAFKLLRLPYVFESTADVCVDSRFKPSLPFTLSGSVTVMGESKENSNGRKQRVFLHLFSFVFQLPISLNFMYLLNAFFVLQNVSIFPNSCTKNQHYLDHTDSTWA</sequence>
<organism evidence="2 3">
    <name type="scientific">Malus domestica</name>
    <name type="common">Apple</name>
    <name type="synonym">Pyrus malus</name>
    <dbReference type="NCBI Taxonomy" id="3750"/>
    <lineage>
        <taxon>Eukaryota</taxon>
        <taxon>Viridiplantae</taxon>
        <taxon>Streptophyta</taxon>
        <taxon>Embryophyta</taxon>
        <taxon>Tracheophyta</taxon>
        <taxon>Spermatophyta</taxon>
        <taxon>Magnoliopsida</taxon>
        <taxon>eudicotyledons</taxon>
        <taxon>Gunneridae</taxon>
        <taxon>Pentapetalae</taxon>
        <taxon>rosids</taxon>
        <taxon>fabids</taxon>
        <taxon>Rosales</taxon>
        <taxon>Rosaceae</taxon>
        <taxon>Amygdaloideae</taxon>
        <taxon>Maleae</taxon>
        <taxon>Malus</taxon>
    </lineage>
</organism>
<feature type="non-terminal residue" evidence="2">
    <location>
        <position position="1"/>
    </location>
</feature>
<keyword evidence="1" id="KW-1133">Transmembrane helix</keyword>
<evidence type="ECO:0000313" key="3">
    <source>
        <dbReference type="Proteomes" id="UP000290289"/>
    </source>
</evidence>
<dbReference type="EMBL" id="RDQH01000334">
    <property type="protein sequence ID" value="RXH91586.1"/>
    <property type="molecule type" value="Genomic_DNA"/>
</dbReference>
<proteinExistence type="predicted"/>
<feature type="transmembrane region" description="Helical" evidence="1">
    <location>
        <begin position="85"/>
        <end position="106"/>
    </location>
</feature>